<dbReference type="Proteomes" id="UP000293874">
    <property type="component" value="Unassembled WGS sequence"/>
</dbReference>
<proteinExistence type="inferred from homology"/>
<comment type="subcellular location">
    <subcellularLocation>
        <location evidence="1">Cell outer membrane</location>
    </subcellularLocation>
</comment>
<dbReference type="InterPro" id="IPR012944">
    <property type="entry name" value="SusD_RagB_dom"/>
</dbReference>
<dbReference type="EMBL" id="SGXA01000001">
    <property type="protein sequence ID" value="RZS74333.1"/>
    <property type="molecule type" value="Genomic_DNA"/>
</dbReference>
<feature type="domain" description="RagB/SusD" evidence="6">
    <location>
        <begin position="369"/>
        <end position="494"/>
    </location>
</feature>
<dbReference type="RefSeq" id="WP_130538806.1">
    <property type="nucleotide sequence ID" value="NZ_CP042431.1"/>
</dbReference>
<evidence type="ECO:0000259" key="7">
    <source>
        <dbReference type="Pfam" id="PF14322"/>
    </source>
</evidence>
<evidence type="ECO:0000256" key="1">
    <source>
        <dbReference type="ARBA" id="ARBA00004442"/>
    </source>
</evidence>
<evidence type="ECO:0000256" key="2">
    <source>
        <dbReference type="ARBA" id="ARBA00006275"/>
    </source>
</evidence>
<gene>
    <name evidence="8" type="ORF">EV199_0177</name>
</gene>
<dbReference type="InterPro" id="IPR011990">
    <property type="entry name" value="TPR-like_helical_dom_sf"/>
</dbReference>
<dbReference type="Pfam" id="PF14322">
    <property type="entry name" value="SusD-like_3"/>
    <property type="match status" value="1"/>
</dbReference>
<evidence type="ECO:0000259" key="6">
    <source>
        <dbReference type="Pfam" id="PF07980"/>
    </source>
</evidence>
<dbReference type="SUPFAM" id="SSF48452">
    <property type="entry name" value="TPR-like"/>
    <property type="match status" value="1"/>
</dbReference>
<evidence type="ECO:0000313" key="9">
    <source>
        <dbReference type="Proteomes" id="UP000293874"/>
    </source>
</evidence>
<dbReference type="GO" id="GO:0009279">
    <property type="term" value="C:cell outer membrane"/>
    <property type="evidence" value="ECO:0007669"/>
    <property type="project" value="UniProtKB-SubCell"/>
</dbReference>
<comment type="caution">
    <text evidence="8">The sequence shown here is derived from an EMBL/GenBank/DDBJ whole genome shotgun (WGS) entry which is preliminary data.</text>
</comment>
<dbReference type="AlphaFoldDB" id="A0A4Q7MZE5"/>
<dbReference type="Gene3D" id="1.25.40.390">
    <property type="match status" value="1"/>
</dbReference>
<name>A0A4Q7MZE5_9BACT</name>
<dbReference type="Pfam" id="PF07980">
    <property type="entry name" value="SusD_RagB"/>
    <property type="match status" value="1"/>
</dbReference>
<evidence type="ECO:0000313" key="8">
    <source>
        <dbReference type="EMBL" id="RZS74333.1"/>
    </source>
</evidence>
<comment type="similarity">
    <text evidence="2">Belongs to the SusD family.</text>
</comment>
<sequence length="494" mass="55723">MRRITNYSLHCFSLVLLLVSMSSCKKEFLEINPKGKLIAKNLLDYQRLLYNAPFVADYAAGANMDAQVALGDEIAAVEPHFRGVSYGFIPYDPIRMQRLFKWEDVVYQPEKDAHEMGLMKTIYLYNKVINEVMGLTEGTEQDRKILIAQAKASRAWTNFLMINYYGLPYKESSAATDPGFPIITEADVTATSFTRATVKEVYDFILNDLTTAIPDLPASLTNRYIMSGTAAKVLLGKVYMFMGKFNEALPLLNAAVDNVTEAAIPLQLYDYNATFGTGGSFLPIGAFGPVYPNATNNAENLYTKQFSNYWSFTNNEFVLTPQAFSLFKNSDWRLKFFSNIPYSASTPYPHGLMRRIGPISVLFGVMLPDLYLLRAECRARLNDLSGGKADVETLRKKRMPVAEAAVPDAITADRIALVKFILEERIREFAVQGYRWFDMRRLSVDPDFSATVGYTHTLYKEDGGTTSFTLRPERFALRFAQKLMSQNPGMENNP</sequence>
<evidence type="ECO:0000256" key="3">
    <source>
        <dbReference type="ARBA" id="ARBA00022729"/>
    </source>
</evidence>
<keyword evidence="4" id="KW-0472">Membrane</keyword>
<feature type="domain" description="SusD-like N-terminal" evidence="7">
    <location>
        <begin position="120"/>
        <end position="240"/>
    </location>
</feature>
<evidence type="ECO:0000256" key="4">
    <source>
        <dbReference type="ARBA" id="ARBA00023136"/>
    </source>
</evidence>
<keyword evidence="9" id="KW-1185">Reference proteome</keyword>
<dbReference type="InterPro" id="IPR033985">
    <property type="entry name" value="SusD-like_N"/>
</dbReference>
<dbReference type="PROSITE" id="PS51257">
    <property type="entry name" value="PROKAR_LIPOPROTEIN"/>
    <property type="match status" value="1"/>
</dbReference>
<reference evidence="8 9" key="1">
    <citation type="submission" date="2019-02" db="EMBL/GenBank/DDBJ databases">
        <title>Genomic Encyclopedia of Type Strains, Phase IV (KMG-IV): sequencing the most valuable type-strain genomes for metagenomic binning, comparative biology and taxonomic classification.</title>
        <authorList>
            <person name="Goeker M."/>
        </authorList>
    </citation>
    <scope>NUCLEOTIDE SEQUENCE [LARGE SCALE GENOMIC DNA]</scope>
    <source>
        <strain evidence="8 9">DSM 18116</strain>
    </source>
</reference>
<protein>
    <submittedName>
        <fullName evidence="8">SusD-like starch-binding protein associating with outer membrane</fullName>
    </submittedName>
</protein>
<evidence type="ECO:0000256" key="5">
    <source>
        <dbReference type="ARBA" id="ARBA00023237"/>
    </source>
</evidence>
<keyword evidence="3" id="KW-0732">Signal</keyword>
<accession>A0A4Q7MZE5</accession>
<dbReference type="OrthoDB" id="697229at2"/>
<organism evidence="8 9">
    <name type="scientific">Pseudobacter ginsenosidimutans</name>
    <dbReference type="NCBI Taxonomy" id="661488"/>
    <lineage>
        <taxon>Bacteria</taxon>
        <taxon>Pseudomonadati</taxon>
        <taxon>Bacteroidota</taxon>
        <taxon>Chitinophagia</taxon>
        <taxon>Chitinophagales</taxon>
        <taxon>Chitinophagaceae</taxon>
        <taxon>Pseudobacter</taxon>
    </lineage>
</organism>
<keyword evidence="5" id="KW-0998">Cell outer membrane</keyword>